<dbReference type="PANTHER" id="PTHR33931:SF2">
    <property type="entry name" value="HOLIN-LIKE PROTEIN CIDA"/>
    <property type="match status" value="1"/>
</dbReference>
<evidence type="ECO:0000313" key="7">
    <source>
        <dbReference type="EMBL" id="SMA45662.1"/>
    </source>
</evidence>
<evidence type="ECO:0000256" key="3">
    <source>
        <dbReference type="ARBA" id="ARBA00022692"/>
    </source>
</evidence>
<dbReference type="AlphaFoldDB" id="A0A1X7AIW6"/>
<dbReference type="InterPro" id="IPR005538">
    <property type="entry name" value="LrgA/CidA"/>
</dbReference>
<feature type="transmembrane region" description="Helical" evidence="6">
    <location>
        <begin position="57"/>
        <end position="76"/>
    </location>
</feature>
<dbReference type="Pfam" id="PF03788">
    <property type="entry name" value="LrgA"/>
    <property type="match status" value="1"/>
</dbReference>
<dbReference type="GO" id="GO:0005886">
    <property type="term" value="C:plasma membrane"/>
    <property type="evidence" value="ECO:0007669"/>
    <property type="project" value="UniProtKB-SubCell"/>
</dbReference>
<evidence type="ECO:0000256" key="2">
    <source>
        <dbReference type="ARBA" id="ARBA00022475"/>
    </source>
</evidence>
<dbReference type="Proteomes" id="UP000196573">
    <property type="component" value="Unassembled WGS sequence"/>
</dbReference>
<organism evidence="7 8">
    <name type="scientific">Parendozoicomonas haliclonae</name>
    <dbReference type="NCBI Taxonomy" id="1960125"/>
    <lineage>
        <taxon>Bacteria</taxon>
        <taxon>Pseudomonadati</taxon>
        <taxon>Pseudomonadota</taxon>
        <taxon>Gammaproteobacteria</taxon>
        <taxon>Oceanospirillales</taxon>
        <taxon>Endozoicomonadaceae</taxon>
        <taxon>Parendozoicomonas</taxon>
    </lineage>
</organism>
<feature type="transmembrane region" description="Helical" evidence="6">
    <location>
        <begin position="24"/>
        <end position="45"/>
    </location>
</feature>
<evidence type="ECO:0000256" key="5">
    <source>
        <dbReference type="ARBA" id="ARBA00023136"/>
    </source>
</evidence>
<reference evidence="7 8" key="1">
    <citation type="submission" date="2017-03" db="EMBL/GenBank/DDBJ databases">
        <authorList>
            <person name="Afonso C.L."/>
            <person name="Miller P.J."/>
            <person name="Scott M.A."/>
            <person name="Spackman E."/>
            <person name="Goraichik I."/>
            <person name="Dimitrov K.M."/>
            <person name="Suarez D.L."/>
            <person name="Swayne D.E."/>
        </authorList>
    </citation>
    <scope>NUCLEOTIDE SEQUENCE [LARGE SCALE GENOMIC DNA]</scope>
    <source>
        <strain evidence="7">SB41UT1</strain>
    </source>
</reference>
<feature type="transmembrane region" description="Helical" evidence="6">
    <location>
        <begin position="82"/>
        <end position="104"/>
    </location>
</feature>
<name>A0A1X7AIW6_9GAMM</name>
<protein>
    <recommendedName>
        <fullName evidence="9">Holin-like protein CidA</fullName>
    </recommendedName>
</protein>
<dbReference type="PANTHER" id="PTHR33931">
    <property type="entry name" value="HOLIN-LIKE PROTEIN CIDA-RELATED"/>
    <property type="match status" value="1"/>
</dbReference>
<keyword evidence="4 6" id="KW-1133">Transmembrane helix</keyword>
<proteinExistence type="predicted"/>
<evidence type="ECO:0008006" key="9">
    <source>
        <dbReference type="Google" id="ProtNLM"/>
    </source>
</evidence>
<comment type="subcellular location">
    <subcellularLocation>
        <location evidence="1">Cell membrane</location>
        <topology evidence="1">Multi-pass membrane protein</topology>
    </subcellularLocation>
</comment>
<evidence type="ECO:0000313" key="8">
    <source>
        <dbReference type="Proteomes" id="UP000196573"/>
    </source>
</evidence>
<keyword evidence="8" id="KW-1185">Reference proteome</keyword>
<keyword evidence="2" id="KW-1003">Cell membrane</keyword>
<keyword evidence="5 6" id="KW-0472">Membrane</keyword>
<dbReference type="OrthoDB" id="385012at2"/>
<gene>
    <name evidence="7" type="ORF">EHSB41UT_01973</name>
</gene>
<evidence type="ECO:0000256" key="1">
    <source>
        <dbReference type="ARBA" id="ARBA00004651"/>
    </source>
</evidence>
<accession>A0A1X7AIW6</accession>
<dbReference type="RefSeq" id="WP_087109338.1">
    <property type="nucleotide sequence ID" value="NZ_CBCSCN010000002.1"/>
</dbReference>
<sequence length="115" mass="12613">MRGLFILLLFQTFGELGTRLLNLPLPGPVLGMFLLFAYLAVRGFVPESVDKSSQFLIHYLGLLLIPAATGFGYYLADAEDQIIPILVAATFGTILTIIIVALLMDKLIAQENNNE</sequence>
<evidence type="ECO:0000256" key="6">
    <source>
        <dbReference type="SAM" id="Phobius"/>
    </source>
</evidence>
<evidence type="ECO:0000256" key="4">
    <source>
        <dbReference type="ARBA" id="ARBA00022989"/>
    </source>
</evidence>
<dbReference type="EMBL" id="FWPT01000004">
    <property type="protein sequence ID" value="SMA45662.1"/>
    <property type="molecule type" value="Genomic_DNA"/>
</dbReference>
<keyword evidence="3 6" id="KW-0812">Transmembrane</keyword>